<dbReference type="InterPro" id="IPR000700">
    <property type="entry name" value="PAS-assoc_C"/>
</dbReference>
<evidence type="ECO:0000313" key="10">
    <source>
        <dbReference type="Proteomes" id="UP001524944"/>
    </source>
</evidence>
<evidence type="ECO:0000256" key="5">
    <source>
        <dbReference type="ARBA" id="ARBA00023163"/>
    </source>
</evidence>
<dbReference type="NCBIfam" id="TIGR00229">
    <property type="entry name" value="sensory_box"/>
    <property type="match status" value="1"/>
</dbReference>
<keyword evidence="1" id="KW-0547">Nucleotide-binding</keyword>
<evidence type="ECO:0000259" key="8">
    <source>
        <dbReference type="PROSITE" id="PS50113"/>
    </source>
</evidence>
<dbReference type="SUPFAM" id="SSF52540">
    <property type="entry name" value="P-loop containing nucleoside triphosphate hydrolases"/>
    <property type="match status" value="1"/>
</dbReference>
<dbReference type="PANTHER" id="PTHR32071:SF57">
    <property type="entry name" value="C4-DICARBOXYLATE TRANSPORT TRANSCRIPTIONAL REGULATORY PROTEIN DCTD"/>
    <property type="match status" value="1"/>
</dbReference>
<dbReference type="RefSeq" id="WP_257912358.1">
    <property type="nucleotide sequence ID" value="NZ_JANPWE010000002.1"/>
</dbReference>
<keyword evidence="10" id="KW-1185">Reference proteome</keyword>
<dbReference type="Gene3D" id="1.10.8.60">
    <property type="match status" value="1"/>
</dbReference>
<evidence type="ECO:0000256" key="2">
    <source>
        <dbReference type="ARBA" id="ARBA00022840"/>
    </source>
</evidence>
<evidence type="ECO:0000259" key="7">
    <source>
        <dbReference type="PROSITE" id="PS50112"/>
    </source>
</evidence>
<evidence type="ECO:0000256" key="4">
    <source>
        <dbReference type="ARBA" id="ARBA00023125"/>
    </source>
</evidence>
<dbReference type="InterPro" id="IPR025944">
    <property type="entry name" value="Sigma_54_int_dom_CS"/>
</dbReference>
<keyword evidence="5" id="KW-0804">Transcription</keyword>
<dbReference type="EMBL" id="JANPWE010000002">
    <property type="protein sequence ID" value="MCR6544789.1"/>
    <property type="molecule type" value="Genomic_DNA"/>
</dbReference>
<keyword evidence="4" id="KW-0238">DNA-binding</keyword>
<dbReference type="PROSITE" id="PS50112">
    <property type="entry name" value="PAS"/>
    <property type="match status" value="1"/>
</dbReference>
<dbReference type="PANTHER" id="PTHR32071">
    <property type="entry name" value="TRANSCRIPTIONAL REGULATORY PROTEIN"/>
    <property type="match status" value="1"/>
</dbReference>
<dbReference type="InterPro" id="IPR035965">
    <property type="entry name" value="PAS-like_dom_sf"/>
</dbReference>
<dbReference type="SUPFAM" id="SSF55785">
    <property type="entry name" value="PYP-like sensor domain (PAS domain)"/>
    <property type="match status" value="1"/>
</dbReference>
<feature type="domain" description="PAS" evidence="7">
    <location>
        <begin position="13"/>
        <end position="59"/>
    </location>
</feature>
<evidence type="ECO:0000259" key="6">
    <source>
        <dbReference type="PROSITE" id="PS50045"/>
    </source>
</evidence>
<gene>
    <name evidence="9" type="ORF">NVS47_04535</name>
</gene>
<dbReference type="Gene3D" id="1.10.10.60">
    <property type="entry name" value="Homeodomain-like"/>
    <property type="match status" value="1"/>
</dbReference>
<dbReference type="InterPro" id="IPR025662">
    <property type="entry name" value="Sigma_54_int_dom_ATP-bd_1"/>
</dbReference>
<dbReference type="InterPro" id="IPR003593">
    <property type="entry name" value="AAA+_ATPase"/>
</dbReference>
<dbReference type="PROSITE" id="PS50045">
    <property type="entry name" value="SIGMA54_INTERACT_4"/>
    <property type="match status" value="1"/>
</dbReference>
<dbReference type="PROSITE" id="PS50113">
    <property type="entry name" value="PAC"/>
    <property type="match status" value="1"/>
</dbReference>
<dbReference type="Pfam" id="PF25601">
    <property type="entry name" value="AAA_lid_14"/>
    <property type="match status" value="1"/>
</dbReference>
<dbReference type="InterPro" id="IPR002078">
    <property type="entry name" value="Sigma_54_int"/>
</dbReference>
<organism evidence="9 10">
    <name type="scientific">Dehalobacterium formicoaceticum</name>
    <dbReference type="NCBI Taxonomy" id="51515"/>
    <lineage>
        <taxon>Bacteria</taxon>
        <taxon>Bacillati</taxon>
        <taxon>Bacillota</taxon>
        <taxon>Clostridia</taxon>
        <taxon>Eubacteriales</taxon>
        <taxon>Peptococcaceae</taxon>
        <taxon>Dehalobacterium</taxon>
    </lineage>
</organism>
<dbReference type="SMART" id="SM00382">
    <property type="entry name" value="AAA"/>
    <property type="match status" value="1"/>
</dbReference>
<dbReference type="PROSITE" id="PS00675">
    <property type="entry name" value="SIGMA54_INTERACT_1"/>
    <property type="match status" value="1"/>
</dbReference>
<feature type="domain" description="Sigma-54 factor interaction" evidence="6">
    <location>
        <begin position="157"/>
        <end position="386"/>
    </location>
</feature>
<dbReference type="InterPro" id="IPR000014">
    <property type="entry name" value="PAS"/>
</dbReference>
<dbReference type="InterPro" id="IPR027417">
    <property type="entry name" value="P-loop_NTPase"/>
</dbReference>
<dbReference type="PROSITE" id="PS00676">
    <property type="entry name" value="SIGMA54_INTERACT_2"/>
    <property type="match status" value="1"/>
</dbReference>
<dbReference type="Pfam" id="PF00158">
    <property type="entry name" value="Sigma54_activat"/>
    <property type="match status" value="1"/>
</dbReference>
<dbReference type="Gene3D" id="3.40.50.300">
    <property type="entry name" value="P-loop containing nucleotide triphosphate hydrolases"/>
    <property type="match status" value="1"/>
</dbReference>
<sequence length="476" mass="54123">MSQHHKNPITELDYDTLKKILDNSFDEIYVTNAEGIVVYVNKAVEKHCGVKAENIIGKSSNEISAQNLWGPRVSPIAIKRKRSFTLEQKTCTGKTLLTTANPIWDQDGNLELVIENSRDITETEGIKFELENSMRMLDHYKLEMEKLRKKELHHPGFICKSKKMTDLLEIAHRIAAVNSTVLLLGESGTGKGIIAKYIHSKSPRKKGPFIPINCASIPTELMESELFGYAKGAFTGANEKGKIGLIDLADEGTLFLDEIGELPLNMQAKLLQVLQNNKYFKVGGREVQTANCRIIAATNRNLKEMVEKDAFREDLYYRLNIFEIEIPPLRERPEEIIPFVHFFLDKFNNKYKVSHTISQNALDVFSKYSWPGNVRELENTIERIVVVNPETIIEDHHLPKHFHEDAAVPSNANTTPDKQIPLDEAINEMEKNIIVKAYKELGSSYEVARVLRTSQSKASRLIRKYCQQDDVVNKSV</sequence>
<reference evidence="9 10" key="1">
    <citation type="submission" date="2022-08" db="EMBL/GenBank/DDBJ databases">
        <title>Proteogenomics of the novel Dehalobacterium formicoaceticum strain EZ94 highlights a key role of methyltransferases during anaerobic dichloromethane degradation.</title>
        <authorList>
            <person name="Wasmund K."/>
        </authorList>
    </citation>
    <scope>NUCLEOTIDE SEQUENCE [LARGE SCALE GENOMIC DNA]</scope>
    <source>
        <strain evidence="9 10">EZ94</strain>
    </source>
</reference>
<dbReference type="InterPro" id="IPR025943">
    <property type="entry name" value="Sigma_54_int_dom_ATP-bd_2"/>
</dbReference>
<keyword evidence="3" id="KW-0805">Transcription regulation</keyword>
<proteinExistence type="predicted"/>
<dbReference type="Gene3D" id="3.30.450.20">
    <property type="entry name" value="PAS domain"/>
    <property type="match status" value="1"/>
</dbReference>
<dbReference type="Pfam" id="PF13426">
    <property type="entry name" value="PAS_9"/>
    <property type="match status" value="1"/>
</dbReference>
<dbReference type="InterPro" id="IPR058031">
    <property type="entry name" value="AAA_lid_NorR"/>
</dbReference>
<dbReference type="Proteomes" id="UP001524944">
    <property type="component" value="Unassembled WGS sequence"/>
</dbReference>
<accession>A0ABT1Y1P6</accession>
<feature type="domain" description="PAC" evidence="8">
    <location>
        <begin position="80"/>
        <end position="132"/>
    </location>
</feature>
<dbReference type="PROSITE" id="PS00688">
    <property type="entry name" value="SIGMA54_INTERACT_3"/>
    <property type="match status" value="1"/>
</dbReference>
<protein>
    <submittedName>
        <fullName evidence="9">Sigma 54-interacting transcriptional regulator</fullName>
    </submittedName>
</protein>
<evidence type="ECO:0000256" key="3">
    <source>
        <dbReference type="ARBA" id="ARBA00023015"/>
    </source>
</evidence>
<keyword evidence="2" id="KW-0067">ATP-binding</keyword>
<dbReference type="CDD" id="cd00009">
    <property type="entry name" value="AAA"/>
    <property type="match status" value="1"/>
</dbReference>
<name>A0ABT1Y1P6_9FIRM</name>
<evidence type="ECO:0000256" key="1">
    <source>
        <dbReference type="ARBA" id="ARBA00022741"/>
    </source>
</evidence>
<comment type="caution">
    <text evidence="9">The sequence shown here is derived from an EMBL/GenBank/DDBJ whole genome shotgun (WGS) entry which is preliminary data.</text>
</comment>
<evidence type="ECO:0000313" key="9">
    <source>
        <dbReference type="EMBL" id="MCR6544789.1"/>
    </source>
</evidence>